<evidence type="ECO:0000313" key="10">
    <source>
        <dbReference type="Proteomes" id="UP000009022"/>
    </source>
</evidence>
<sequence>MKSAKRSESNSNCFKDGHIDAHSLTVASTGPNCTNLTTTTHRDHSAIKLSLESRDLWQKFNECKTEMIITKQGRRMFPTIKVSVSGMDTKAKYLVLMDVIAVDENRYKYQHNQWTVAGKAEPAIPNRYYFHPDSPSTGTQWMRQVISFQKLKITNNQMDPFGHIILNSMHKYQPRIHIIQVCGQDKFSPCVSKASVFVFSETQFIAVTAYQNSQITDLKIQYNPFAKGFRCGKTSERRPRRLVNHKYLDDNKLKFLKNSTDRFIEKNRYNSF</sequence>
<dbReference type="FunFam" id="2.60.40.820:FF:000005">
    <property type="entry name" value="T-box transcription factor TBX5"/>
    <property type="match status" value="1"/>
</dbReference>
<keyword evidence="3" id="KW-0805">Transcription regulation</keyword>
<dbReference type="OMA" id="GAMEISM"/>
<dbReference type="Pfam" id="PF00907">
    <property type="entry name" value="T-box"/>
    <property type="match status" value="1"/>
</dbReference>
<dbReference type="PhylomeDB" id="B3S6C2"/>
<dbReference type="SMART" id="SM00425">
    <property type="entry name" value="TBOX"/>
    <property type="match status" value="1"/>
</dbReference>
<dbReference type="HOGENOM" id="CLU_014430_3_1_1"/>
<dbReference type="InterPro" id="IPR001699">
    <property type="entry name" value="TF_T-box"/>
</dbReference>
<dbReference type="GO" id="GO:0000978">
    <property type="term" value="F:RNA polymerase II cis-regulatory region sequence-specific DNA binding"/>
    <property type="evidence" value="ECO:0000318"/>
    <property type="project" value="GO_Central"/>
</dbReference>
<keyword evidence="5" id="KW-0804">Transcription</keyword>
<dbReference type="PROSITE" id="PS01264">
    <property type="entry name" value="TBOX_2"/>
    <property type="match status" value="1"/>
</dbReference>
<evidence type="ECO:0000256" key="1">
    <source>
        <dbReference type="ARBA" id="ARBA00004123"/>
    </source>
</evidence>
<dbReference type="GO" id="GO:0006357">
    <property type="term" value="P:regulation of transcription by RNA polymerase II"/>
    <property type="evidence" value="ECO:0000318"/>
    <property type="project" value="GO_Central"/>
</dbReference>
<comment type="subcellular location">
    <subcellularLocation>
        <location evidence="2">Cytoplasm</location>
    </subcellularLocation>
    <subcellularLocation>
        <location evidence="1 7">Nucleus</location>
    </subcellularLocation>
</comment>
<dbReference type="PANTHER" id="PTHR11267:SF199">
    <property type="entry name" value="T-BOX PROTEIN 36-RELATED"/>
    <property type="match status" value="1"/>
</dbReference>
<name>B3S6C2_TRIAD</name>
<dbReference type="CTD" id="6756959"/>
<comment type="caution">
    <text evidence="7">Lacks conserved residue(s) required for the propagation of feature annotation.</text>
</comment>
<evidence type="ECO:0000256" key="6">
    <source>
        <dbReference type="ARBA" id="ARBA00023242"/>
    </source>
</evidence>
<dbReference type="RefSeq" id="XP_002115746.1">
    <property type="nucleotide sequence ID" value="XM_002115710.1"/>
</dbReference>
<dbReference type="GO" id="GO:0000785">
    <property type="term" value="C:chromatin"/>
    <property type="evidence" value="ECO:0000318"/>
    <property type="project" value="GO_Central"/>
</dbReference>
<dbReference type="STRING" id="10228.B3S6C2"/>
<evidence type="ECO:0000256" key="4">
    <source>
        <dbReference type="ARBA" id="ARBA00023125"/>
    </source>
</evidence>
<dbReference type="InterPro" id="IPR002070">
    <property type="entry name" value="TF_Brachyury"/>
</dbReference>
<keyword evidence="4 7" id="KW-0238">DNA-binding</keyword>
<dbReference type="AlphaFoldDB" id="B3S6C2"/>
<dbReference type="eggNOG" id="KOG3585">
    <property type="taxonomic scope" value="Eukaryota"/>
</dbReference>
<organism evidence="9 10">
    <name type="scientific">Trichoplax adhaerens</name>
    <name type="common">Trichoplax reptans</name>
    <dbReference type="NCBI Taxonomy" id="10228"/>
    <lineage>
        <taxon>Eukaryota</taxon>
        <taxon>Metazoa</taxon>
        <taxon>Placozoa</taxon>
        <taxon>Uniplacotomia</taxon>
        <taxon>Trichoplacea</taxon>
        <taxon>Trichoplacidae</taxon>
        <taxon>Trichoplax</taxon>
    </lineage>
</organism>
<dbReference type="InterPro" id="IPR008967">
    <property type="entry name" value="p53-like_TF_DNA-bd_sf"/>
</dbReference>
<dbReference type="GO" id="GO:0001708">
    <property type="term" value="P:cell fate specification"/>
    <property type="evidence" value="ECO:0000318"/>
    <property type="project" value="GO_Central"/>
</dbReference>
<dbReference type="PROSITE" id="PS01283">
    <property type="entry name" value="TBOX_1"/>
    <property type="match status" value="1"/>
</dbReference>
<dbReference type="GO" id="GO:0005634">
    <property type="term" value="C:nucleus"/>
    <property type="evidence" value="ECO:0000318"/>
    <property type="project" value="GO_Central"/>
</dbReference>
<dbReference type="PANTHER" id="PTHR11267">
    <property type="entry name" value="T-BOX PROTEIN-RELATED"/>
    <property type="match status" value="1"/>
</dbReference>
<dbReference type="InterPro" id="IPR046360">
    <property type="entry name" value="T-box_DNA-bd"/>
</dbReference>
<evidence type="ECO:0000259" key="8">
    <source>
        <dbReference type="PROSITE" id="PS50252"/>
    </source>
</evidence>
<dbReference type="Proteomes" id="UP000009022">
    <property type="component" value="Unassembled WGS sequence"/>
</dbReference>
<evidence type="ECO:0000256" key="2">
    <source>
        <dbReference type="ARBA" id="ARBA00004496"/>
    </source>
</evidence>
<dbReference type="EMBL" id="DS985252">
    <property type="protein sequence ID" value="EDV21598.1"/>
    <property type="molecule type" value="Genomic_DNA"/>
</dbReference>
<keyword evidence="6 7" id="KW-0539">Nucleus</keyword>
<protein>
    <recommendedName>
        <fullName evidence="8">T-box domain-containing protein</fullName>
    </recommendedName>
</protein>
<evidence type="ECO:0000256" key="5">
    <source>
        <dbReference type="ARBA" id="ARBA00023163"/>
    </source>
</evidence>
<gene>
    <name evidence="9" type="ORF">TRIADDRAFT_30221</name>
</gene>
<dbReference type="GO" id="GO:0000981">
    <property type="term" value="F:DNA-binding transcription factor activity, RNA polymerase II-specific"/>
    <property type="evidence" value="ECO:0000318"/>
    <property type="project" value="GO_Central"/>
</dbReference>
<dbReference type="KEGG" id="tad:TRIADDRAFT_30221"/>
<keyword evidence="10" id="KW-1185">Reference proteome</keyword>
<dbReference type="InParanoid" id="B3S6C2"/>
<dbReference type="InterPro" id="IPR036960">
    <property type="entry name" value="T-box_sf"/>
</dbReference>
<accession>B3S6C2</accession>
<dbReference type="InterPro" id="IPR018186">
    <property type="entry name" value="TF_T-box_CS"/>
</dbReference>
<dbReference type="Gene3D" id="2.60.40.820">
    <property type="entry name" value="Transcription factor, T-box"/>
    <property type="match status" value="1"/>
</dbReference>
<reference evidence="9 10" key="1">
    <citation type="journal article" date="2008" name="Nature">
        <title>The Trichoplax genome and the nature of placozoans.</title>
        <authorList>
            <person name="Srivastava M."/>
            <person name="Begovic E."/>
            <person name="Chapman J."/>
            <person name="Putnam N.H."/>
            <person name="Hellsten U."/>
            <person name="Kawashima T."/>
            <person name="Kuo A."/>
            <person name="Mitros T."/>
            <person name="Salamov A."/>
            <person name="Carpenter M.L."/>
            <person name="Signorovitch A.Y."/>
            <person name="Moreno M.A."/>
            <person name="Kamm K."/>
            <person name="Grimwood J."/>
            <person name="Schmutz J."/>
            <person name="Shapiro H."/>
            <person name="Grigoriev I.V."/>
            <person name="Buss L.W."/>
            <person name="Schierwater B."/>
            <person name="Dellaporta S.L."/>
            <person name="Rokhsar D.S."/>
        </authorList>
    </citation>
    <scope>NUCLEOTIDE SEQUENCE [LARGE SCALE GENOMIC DNA]</scope>
    <source>
        <strain evidence="9 10">Grell-BS-1999</strain>
    </source>
</reference>
<evidence type="ECO:0000256" key="7">
    <source>
        <dbReference type="PROSITE-ProRule" id="PRU00201"/>
    </source>
</evidence>
<dbReference type="GeneID" id="6756959"/>
<evidence type="ECO:0000256" key="3">
    <source>
        <dbReference type="ARBA" id="ARBA00023015"/>
    </source>
</evidence>
<dbReference type="PROSITE" id="PS50252">
    <property type="entry name" value="TBOX_3"/>
    <property type="match status" value="1"/>
</dbReference>
<dbReference type="FunCoup" id="B3S6C2">
    <property type="interactions" value="3"/>
</dbReference>
<dbReference type="PRINTS" id="PR00937">
    <property type="entry name" value="TBOX"/>
</dbReference>
<feature type="domain" description="T-box" evidence="8">
    <location>
        <begin position="51"/>
        <end position="231"/>
    </location>
</feature>
<proteinExistence type="predicted"/>
<dbReference type="OrthoDB" id="7442607at2759"/>
<dbReference type="PRINTS" id="PR00938">
    <property type="entry name" value="BRACHYURY"/>
</dbReference>
<dbReference type="GO" id="GO:0045893">
    <property type="term" value="P:positive regulation of DNA-templated transcription"/>
    <property type="evidence" value="ECO:0007669"/>
    <property type="project" value="InterPro"/>
</dbReference>
<dbReference type="SUPFAM" id="SSF49417">
    <property type="entry name" value="p53-like transcription factors"/>
    <property type="match status" value="1"/>
</dbReference>
<dbReference type="GO" id="GO:0005737">
    <property type="term" value="C:cytoplasm"/>
    <property type="evidence" value="ECO:0007669"/>
    <property type="project" value="UniProtKB-SubCell"/>
</dbReference>
<evidence type="ECO:0000313" key="9">
    <source>
        <dbReference type="EMBL" id="EDV21598.1"/>
    </source>
</evidence>